<dbReference type="Gene3D" id="3.30.565.10">
    <property type="entry name" value="Histidine kinase-like ATPase, C-terminal domain"/>
    <property type="match status" value="1"/>
</dbReference>
<dbReference type="GO" id="GO:0016301">
    <property type="term" value="F:kinase activity"/>
    <property type="evidence" value="ECO:0007669"/>
    <property type="project" value="UniProtKB-KW"/>
</dbReference>
<dbReference type="Pfam" id="PF07730">
    <property type="entry name" value="HisKA_3"/>
    <property type="match status" value="1"/>
</dbReference>
<dbReference type="InterPro" id="IPR003594">
    <property type="entry name" value="HATPase_dom"/>
</dbReference>
<evidence type="ECO:0000256" key="2">
    <source>
        <dbReference type="ARBA" id="ARBA00012438"/>
    </source>
</evidence>
<keyword evidence="5" id="KW-0547">Nucleotide-binding</keyword>
<name>A0ABP4Y393_9MICO</name>
<dbReference type="CDD" id="cd16917">
    <property type="entry name" value="HATPase_UhpB-NarQ-NarX-like"/>
    <property type="match status" value="1"/>
</dbReference>
<reference evidence="14" key="1">
    <citation type="journal article" date="2019" name="Int. J. Syst. Evol. Microbiol.">
        <title>The Global Catalogue of Microorganisms (GCM) 10K type strain sequencing project: providing services to taxonomists for standard genome sequencing and annotation.</title>
        <authorList>
            <consortium name="The Broad Institute Genomics Platform"/>
            <consortium name="The Broad Institute Genome Sequencing Center for Infectious Disease"/>
            <person name="Wu L."/>
            <person name="Ma J."/>
        </authorList>
    </citation>
    <scope>NUCLEOTIDE SEQUENCE [LARGE SCALE GENOMIC DNA]</scope>
    <source>
        <strain evidence="14">JCM 15592</strain>
    </source>
</reference>
<evidence type="ECO:0000313" key="13">
    <source>
        <dbReference type="EMBL" id="GAA1802320.1"/>
    </source>
</evidence>
<evidence type="ECO:0000256" key="4">
    <source>
        <dbReference type="ARBA" id="ARBA00022679"/>
    </source>
</evidence>
<proteinExistence type="predicted"/>
<feature type="transmembrane region" description="Helical" evidence="10">
    <location>
        <begin position="138"/>
        <end position="159"/>
    </location>
</feature>
<dbReference type="Pfam" id="PF02518">
    <property type="entry name" value="HATPase_c"/>
    <property type="match status" value="1"/>
</dbReference>
<dbReference type="PANTHER" id="PTHR24421:SF10">
    <property type="entry name" value="NITRATE_NITRITE SENSOR PROTEIN NARQ"/>
    <property type="match status" value="1"/>
</dbReference>
<keyword evidence="14" id="KW-1185">Reference proteome</keyword>
<comment type="caution">
    <text evidence="13">The sequence shown here is derived from an EMBL/GenBank/DDBJ whole genome shotgun (WGS) entry which is preliminary data.</text>
</comment>
<feature type="transmembrane region" description="Helical" evidence="10">
    <location>
        <begin position="75"/>
        <end position="103"/>
    </location>
</feature>
<evidence type="ECO:0000256" key="5">
    <source>
        <dbReference type="ARBA" id="ARBA00022741"/>
    </source>
</evidence>
<keyword evidence="10" id="KW-0812">Transmembrane</keyword>
<evidence type="ECO:0000256" key="6">
    <source>
        <dbReference type="ARBA" id="ARBA00022777"/>
    </source>
</evidence>
<evidence type="ECO:0000259" key="12">
    <source>
        <dbReference type="Pfam" id="PF07730"/>
    </source>
</evidence>
<evidence type="ECO:0000256" key="7">
    <source>
        <dbReference type="ARBA" id="ARBA00022840"/>
    </source>
</evidence>
<accession>A0ABP4Y393</accession>
<feature type="domain" description="Histidine kinase/HSP90-like ATPase" evidence="11">
    <location>
        <begin position="304"/>
        <end position="394"/>
    </location>
</feature>
<dbReference type="EC" id="2.7.13.3" evidence="2"/>
<organism evidence="13 14">
    <name type="scientific">Nostocoides veronense</name>
    <dbReference type="NCBI Taxonomy" id="330836"/>
    <lineage>
        <taxon>Bacteria</taxon>
        <taxon>Bacillati</taxon>
        <taxon>Actinomycetota</taxon>
        <taxon>Actinomycetes</taxon>
        <taxon>Micrococcales</taxon>
        <taxon>Intrasporangiaceae</taxon>
        <taxon>Nostocoides</taxon>
    </lineage>
</organism>
<comment type="catalytic activity">
    <reaction evidence="1">
        <text>ATP + protein L-histidine = ADP + protein N-phospho-L-histidine.</text>
        <dbReference type="EC" id="2.7.13.3"/>
    </reaction>
</comment>
<dbReference type="InterPro" id="IPR050482">
    <property type="entry name" value="Sensor_HK_TwoCompSys"/>
</dbReference>
<protein>
    <recommendedName>
        <fullName evidence="2">histidine kinase</fullName>
        <ecNumber evidence="2">2.7.13.3</ecNumber>
    </recommendedName>
</protein>
<dbReference type="Gene3D" id="1.20.5.1930">
    <property type="match status" value="1"/>
</dbReference>
<dbReference type="SUPFAM" id="SSF55874">
    <property type="entry name" value="ATPase domain of HSP90 chaperone/DNA topoisomerase II/histidine kinase"/>
    <property type="match status" value="1"/>
</dbReference>
<keyword evidence="3" id="KW-0597">Phosphoprotein</keyword>
<gene>
    <name evidence="13" type="ORF">GCM10009811_27610</name>
</gene>
<feature type="transmembrane region" description="Helical" evidence="10">
    <location>
        <begin position="49"/>
        <end position="68"/>
    </location>
</feature>
<feature type="transmembrane region" description="Helical" evidence="10">
    <location>
        <begin position="21"/>
        <end position="43"/>
    </location>
</feature>
<sequence length="434" mass="46179">MPPARDPAQPPVRLPGKLWRIAFVVVLGLLAWTTVVTTLAPNVPEWRSVWLFLADPVLGVIAGVLTIWRRRRPLLIAFVVTLLGVISTSAGGAVLLVLASVAARRRWRELAWLAPLNVASGVAVERLYPSDPTTSTPLLVMLILIVLLVAVIVAVGYAVGGRRELHRERAEAAELDAQRRAAQAAAGERTRIAREMHDVLAHRISLVAMHAGALNYRTDLPADQVRSALATIESNAHQALADLREVLGVLREPRPDSQAGADAPEPPQPEITDLPALIGEASSLGSRVTLSDETVGKVPTGAGRAAYRVVQEALTNARKHAPGTAVTVRLAGRPAAGLTIDVRNPRPVRPLPKALPASGLGLLGLAERVSLAGGRLRHGSDTDGGYVVSAWLPWPAEATADFTPEVCADPLLKSTDERRLSASGEKWVNDRGGA</sequence>
<dbReference type="RefSeq" id="WP_344086568.1">
    <property type="nucleotide sequence ID" value="NZ_BAAAPO010000042.1"/>
</dbReference>
<keyword evidence="7" id="KW-0067">ATP-binding</keyword>
<keyword evidence="4" id="KW-0808">Transferase</keyword>
<evidence type="ECO:0000259" key="11">
    <source>
        <dbReference type="Pfam" id="PF02518"/>
    </source>
</evidence>
<dbReference type="InterPro" id="IPR011712">
    <property type="entry name" value="Sig_transdc_His_kin_sub3_dim/P"/>
</dbReference>
<evidence type="ECO:0000256" key="9">
    <source>
        <dbReference type="SAM" id="MobiDB-lite"/>
    </source>
</evidence>
<dbReference type="EMBL" id="BAAAPO010000042">
    <property type="protein sequence ID" value="GAA1802320.1"/>
    <property type="molecule type" value="Genomic_DNA"/>
</dbReference>
<feature type="region of interest" description="Disordered" evidence="9">
    <location>
        <begin position="254"/>
        <end position="273"/>
    </location>
</feature>
<dbReference type="PANTHER" id="PTHR24421">
    <property type="entry name" value="NITRATE/NITRITE SENSOR PROTEIN NARX-RELATED"/>
    <property type="match status" value="1"/>
</dbReference>
<dbReference type="Proteomes" id="UP001499938">
    <property type="component" value="Unassembled WGS sequence"/>
</dbReference>
<keyword evidence="10" id="KW-1133">Transmembrane helix</keyword>
<keyword evidence="6 13" id="KW-0418">Kinase</keyword>
<evidence type="ECO:0000256" key="8">
    <source>
        <dbReference type="ARBA" id="ARBA00023012"/>
    </source>
</evidence>
<evidence type="ECO:0000313" key="14">
    <source>
        <dbReference type="Proteomes" id="UP001499938"/>
    </source>
</evidence>
<keyword evidence="10" id="KW-0472">Membrane</keyword>
<feature type="domain" description="Signal transduction histidine kinase subgroup 3 dimerisation and phosphoacceptor" evidence="12">
    <location>
        <begin position="188"/>
        <end position="253"/>
    </location>
</feature>
<dbReference type="InterPro" id="IPR036890">
    <property type="entry name" value="HATPase_C_sf"/>
</dbReference>
<evidence type="ECO:0000256" key="3">
    <source>
        <dbReference type="ARBA" id="ARBA00022553"/>
    </source>
</evidence>
<keyword evidence="8" id="KW-0902">Two-component regulatory system</keyword>
<evidence type="ECO:0000256" key="1">
    <source>
        <dbReference type="ARBA" id="ARBA00000085"/>
    </source>
</evidence>
<evidence type="ECO:0000256" key="10">
    <source>
        <dbReference type="SAM" id="Phobius"/>
    </source>
</evidence>